<evidence type="ECO:0000256" key="3">
    <source>
        <dbReference type="ARBA" id="ARBA00022723"/>
    </source>
</evidence>
<keyword evidence="4" id="KW-0460">Magnesium</keyword>
<accession>A0A9X4IV76</accession>
<evidence type="ECO:0000256" key="4">
    <source>
        <dbReference type="ARBA" id="ARBA00022842"/>
    </source>
</evidence>
<dbReference type="Gene3D" id="3.40.50.1000">
    <property type="entry name" value="HAD superfamily/HAD-like"/>
    <property type="match status" value="2"/>
</dbReference>
<reference evidence="6" key="1">
    <citation type="submission" date="2022-02" db="EMBL/GenBank/DDBJ databases">
        <title>Emergence and expansion in Europe of a Vibrio aestuarianus clonal complex pathogenic for oysters.</title>
        <authorList>
            <person name="Mesnil A."/>
            <person name="Travers M.-A."/>
        </authorList>
    </citation>
    <scope>NUCLEOTIDE SEQUENCE</scope>
    <source>
        <strain evidence="6">19_064_11T1</strain>
    </source>
</reference>
<keyword evidence="6" id="KW-0378">Hydrolase</keyword>
<dbReference type="AlphaFoldDB" id="A0A9X4IV76"/>
<dbReference type="PANTHER" id="PTHR19288">
    <property type="entry name" value="4-NITROPHENYLPHOSPHATASE-RELATED"/>
    <property type="match status" value="1"/>
</dbReference>
<dbReference type="Pfam" id="PF13242">
    <property type="entry name" value="Hydrolase_like"/>
    <property type="match status" value="1"/>
</dbReference>
<protein>
    <recommendedName>
        <fullName evidence="5">Haloacid dehalogenase-like hydrolase domain-containing protein 2</fullName>
    </recommendedName>
</protein>
<dbReference type="RefSeq" id="WP_274683869.1">
    <property type="nucleotide sequence ID" value="NZ_JAKNBA010000051.1"/>
</dbReference>
<comment type="cofactor">
    <cofactor evidence="1">
        <name>Mg(2+)</name>
        <dbReference type="ChEBI" id="CHEBI:18420"/>
    </cofactor>
</comment>
<dbReference type="NCBIfam" id="TIGR01549">
    <property type="entry name" value="HAD-SF-IA-v1"/>
    <property type="match status" value="1"/>
</dbReference>
<proteinExistence type="inferred from homology"/>
<dbReference type="SUPFAM" id="SSF56784">
    <property type="entry name" value="HAD-like"/>
    <property type="match status" value="1"/>
</dbReference>
<dbReference type="InterPro" id="IPR036412">
    <property type="entry name" value="HAD-like_sf"/>
</dbReference>
<comment type="caution">
    <text evidence="6">The sequence shown here is derived from an EMBL/GenBank/DDBJ whole genome shotgun (WGS) entry which is preliminary data.</text>
</comment>
<keyword evidence="3" id="KW-0479">Metal-binding</keyword>
<evidence type="ECO:0000313" key="7">
    <source>
        <dbReference type="Proteomes" id="UP001140979"/>
    </source>
</evidence>
<dbReference type="InterPro" id="IPR006439">
    <property type="entry name" value="HAD-SF_hydro_IA"/>
</dbReference>
<dbReference type="Proteomes" id="UP001140979">
    <property type="component" value="Unassembled WGS sequence"/>
</dbReference>
<dbReference type="InterPro" id="IPR006355">
    <property type="entry name" value="LHPP/HDHD2"/>
</dbReference>
<evidence type="ECO:0000256" key="5">
    <source>
        <dbReference type="ARBA" id="ARBA00039666"/>
    </source>
</evidence>
<evidence type="ECO:0000256" key="2">
    <source>
        <dbReference type="ARBA" id="ARBA00007958"/>
    </source>
</evidence>
<dbReference type="PANTHER" id="PTHR19288:SF46">
    <property type="entry name" value="HALOACID DEHALOGENASE-LIKE HYDROLASE DOMAIN-CONTAINING PROTEIN 2"/>
    <property type="match status" value="1"/>
</dbReference>
<comment type="similarity">
    <text evidence="2">Belongs to the HAD-like hydrolase superfamily.</text>
</comment>
<name>A0A9X4IV76_9VIBR</name>
<dbReference type="GO" id="GO:0005737">
    <property type="term" value="C:cytoplasm"/>
    <property type="evidence" value="ECO:0007669"/>
    <property type="project" value="TreeGrafter"/>
</dbReference>
<dbReference type="GO" id="GO:0046872">
    <property type="term" value="F:metal ion binding"/>
    <property type="evidence" value="ECO:0007669"/>
    <property type="project" value="UniProtKB-KW"/>
</dbReference>
<evidence type="ECO:0000256" key="1">
    <source>
        <dbReference type="ARBA" id="ARBA00001946"/>
    </source>
</evidence>
<dbReference type="EMBL" id="JAKNBA010000051">
    <property type="protein sequence ID" value="MDE1244035.1"/>
    <property type="molecule type" value="Genomic_DNA"/>
</dbReference>
<gene>
    <name evidence="6" type="ORF">L9W94_18215</name>
</gene>
<dbReference type="GO" id="GO:0016791">
    <property type="term" value="F:phosphatase activity"/>
    <property type="evidence" value="ECO:0007669"/>
    <property type="project" value="InterPro"/>
</dbReference>
<dbReference type="InterPro" id="IPR006357">
    <property type="entry name" value="HAD-SF_hydro_IIA"/>
</dbReference>
<dbReference type="Pfam" id="PF13344">
    <property type="entry name" value="Hydrolase_6"/>
    <property type="match status" value="1"/>
</dbReference>
<evidence type="ECO:0000313" key="6">
    <source>
        <dbReference type="EMBL" id="MDE1244035.1"/>
    </source>
</evidence>
<dbReference type="InterPro" id="IPR023214">
    <property type="entry name" value="HAD_sf"/>
</dbReference>
<dbReference type="NCBIfam" id="TIGR01458">
    <property type="entry name" value="HAD-SF-IIA-hyp3"/>
    <property type="match status" value="1"/>
</dbReference>
<dbReference type="NCBIfam" id="TIGR01460">
    <property type="entry name" value="HAD-SF-IIA"/>
    <property type="match status" value="1"/>
</dbReference>
<sequence length="259" mass="28470">MTQVKGVIFDIDGTLILNNQPLPGATDAVNGLRNMGVQLRFVTNTTGRTPEQLGKALRELGFEVQDSEVLTSVGACVHFLKQNYVGKAGYLAIPEKIEGQFAGIAQTTENPAFVVMGDLDERFDYDMLNRVFNYMRNGAQLITFHRNRFFFRDGKTWLDSGAFTLALEQSCDQEAIVTGKPAPQMFQGALQSMDLPEKKVIVIGDDVTSDILGAKQAGLQGFLVTTGKFKPEQMRVHGLSSESLLHNVGDVITMCAKEE</sequence>
<organism evidence="6 7">
    <name type="scientific">Vibrio aestuarianus</name>
    <dbReference type="NCBI Taxonomy" id="28171"/>
    <lineage>
        <taxon>Bacteria</taxon>
        <taxon>Pseudomonadati</taxon>
        <taxon>Pseudomonadota</taxon>
        <taxon>Gammaproteobacteria</taxon>
        <taxon>Vibrionales</taxon>
        <taxon>Vibrionaceae</taxon>
        <taxon>Vibrio</taxon>
    </lineage>
</organism>